<feature type="transmembrane region" description="Helical" evidence="1">
    <location>
        <begin position="67"/>
        <end position="86"/>
    </location>
</feature>
<sequence>MQWIINFAEGFMNLFQLGADTFIEWMGSIVPLVLMLLIAMNAIINLLGEERVQKLAAVSSSNPFTRYMILPFVSAFMLGNPMSMTMGRFLPEYYKPGYIAAQMQFCHTSNGVFPHINPGELFVWMGIAQGIMTLGLNEMELAIRYLLVGLVMNFIGGWTTDFFTERVSRQQGIKLSKSVETVTD</sequence>
<proteinExistence type="predicted"/>
<dbReference type="Proteomes" id="UP001146670">
    <property type="component" value="Unassembled WGS sequence"/>
</dbReference>
<dbReference type="EMBL" id="JAPRFR010000001">
    <property type="protein sequence ID" value="MCZ0725892.1"/>
    <property type="molecule type" value="Genomic_DNA"/>
</dbReference>
<dbReference type="Pfam" id="PF03608">
    <property type="entry name" value="EII-GUT"/>
    <property type="match status" value="1"/>
</dbReference>
<dbReference type="GO" id="GO:0016020">
    <property type="term" value="C:membrane"/>
    <property type="evidence" value="ECO:0007669"/>
    <property type="project" value="InterPro"/>
</dbReference>
<feature type="transmembrane region" description="Helical" evidence="1">
    <location>
        <begin position="142"/>
        <end position="164"/>
    </location>
</feature>
<keyword evidence="1" id="KW-0812">Transmembrane</keyword>
<gene>
    <name evidence="2" type="ORF">OW157_04820</name>
</gene>
<name>A0A9X3JEX5_9LACT</name>
<reference evidence="2" key="1">
    <citation type="submission" date="2022-12" db="EMBL/GenBank/DDBJ databases">
        <title>Description and comparative metabolic analysis of Aerococcus sp. nov., isolated from the feces of a pig.</title>
        <authorList>
            <person name="Chang Y.-H."/>
        </authorList>
    </citation>
    <scope>NUCLEOTIDE SEQUENCE</scope>
    <source>
        <strain evidence="2">YH-aer222</strain>
    </source>
</reference>
<evidence type="ECO:0000313" key="3">
    <source>
        <dbReference type="Proteomes" id="UP001146670"/>
    </source>
</evidence>
<dbReference type="PIRSF" id="PIRSF038321">
    <property type="entry name" value="PTS_glc_srb_IIC"/>
    <property type="match status" value="1"/>
</dbReference>
<keyword evidence="3" id="KW-1185">Reference proteome</keyword>
<dbReference type="PANTHER" id="PTHR40399:SF1">
    <property type="entry name" value="PTS SYSTEM GLUCITOL_SORBITOL-SPECIFIC EIIC COMPONENT"/>
    <property type="match status" value="1"/>
</dbReference>
<feature type="transmembrane region" description="Helical" evidence="1">
    <location>
        <begin position="22"/>
        <end position="47"/>
    </location>
</feature>
<keyword evidence="1" id="KW-1133">Transmembrane helix</keyword>
<protein>
    <submittedName>
        <fullName evidence="2">PTS glucitol/sorbitol transporter subunit IIC</fullName>
    </submittedName>
</protein>
<dbReference type="GO" id="GO:0009401">
    <property type="term" value="P:phosphoenolpyruvate-dependent sugar phosphotransferase system"/>
    <property type="evidence" value="ECO:0007669"/>
    <property type="project" value="InterPro"/>
</dbReference>
<dbReference type="PANTHER" id="PTHR40399">
    <property type="entry name" value="PTS SYSTEM GLUCITOL/SORBITOL-SPECIFIC EIIC COMPONENT"/>
    <property type="match status" value="1"/>
</dbReference>
<organism evidence="2 3">
    <name type="scientific">Aerococcus kribbianus</name>
    <dbReference type="NCBI Taxonomy" id="2999064"/>
    <lineage>
        <taxon>Bacteria</taxon>
        <taxon>Bacillati</taxon>
        <taxon>Bacillota</taxon>
        <taxon>Bacilli</taxon>
        <taxon>Lactobacillales</taxon>
        <taxon>Aerococcaceae</taxon>
        <taxon>Aerococcus</taxon>
    </lineage>
</organism>
<dbReference type="PROSITE" id="PS51107">
    <property type="entry name" value="PTS_EIIC_TYPE_5"/>
    <property type="match status" value="1"/>
</dbReference>
<evidence type="ECO:0000256" key="1">
    <source>
        <dbReference type="SAM" id="Phobius"/>
    </source>
</evidence>
<keyword evidence="1" id="KW-0472">Membrane</keyword>
<evidence type="ECO:0000313" key="2">
    <source>
        <dbReference type="EMBL" id="MCZ0725892.1"/>
    </source>
</evidence>
<dbReference type="RefSeq" id="WP_268752199.1">
    <property type="nucleotide sequence ID" value="NZ_JAPRFQ010000001.1"/>
</dbReference>
<dbReference type="InterPro" id="IPR004699">
    <property type="entry name" value="PTS_IID_sorb"/>
</dbReference>
<accession>A0A9X3JEX5</accession>
<dbReference type="AlphaFoldDB" id="A0A9X3JEX5"/>
<comment type="caution">
    <text evidence="2">The sequence shown here is derived from an EMBL/GenBank/DDBJ whole genome shotgun (WGS) entry which is preliminary data.</text>
</comment>
<dbReference type="NCBIfam" id="TIGR00821">
    <property type="entry name" value="EII-GUT"/>
    <property type="match status" value="1"/>
</dbReference>